<gene>
    <name evidence="2" type="ORF">AUC69_09415</name>
</gene>
<dbReference type="Pfam" id="PF09945">
    <property type="entry name" value="DUF2177"/>
    <property type="match status" value="1"/>
</dbReference>
<keyword evidence="3" id="KW-1185">Reference proteome</keyword>
<accession>A0A1E3W011</accession>
<feature type="transmembrane region" description="Helical" evidence="1">
    <location>
        <begin position="102"/>
        <end position="128"/>
    </location>
</feature>
<proteinExistence type="predicted"/>
<evidence type="ECO:0000313" key="3">
    <source>
        <dbReference type="Proteomes" id="UP000094472"/>
    </source>
</evidence>
<evidence type="ECO:0008006" key="4">
    <source>
        <dbReference type="Google" id="ProtNLM"/>
    </source>
</evidence>
<sequence>MTYFVAYIAAAAGFLLLDFLWLGFVAKGFYRQEIGALLLDQFNMVAAIGFYLVFVVGIVIFAVLPALQTGSWKTALLYGALFGFFTYATYDMTNLATLKGWSLSVTFVDIAWGTLLTGTASLLGYAAARAVSG</sequence>
<dbReference type="AlphaFoldDB" id="A0A1E3W011"/>
<dbReference type="Proteomes" id="UP000094472">
    <property type="component" value="Unassembled WGS sequence"/>
</dbReference>
<protein>
    <recommendedName>
        <fullName evidence="4">DUF2177 domain-containing protein</fullName>
    </recommendedName>
</protein>
<dbReference type="RefSeq" id="WP_069441370.1">
    <property type="nucleotide sequence ID" value="NZ_LPWF01000018.1"/>
</dbReference>
<dbReference type="STRING" id="1774969.AUC69_09415"/>
<evidence type="ECO:0000256" key="1">
    <source>
        <dbReference type="SAM" id="Phobius"/>
    </source>
</evidence>
<comment type="caution">
    <text evidence="2">The sequence shown here is derived from an EMBL/GenBank/DDBJ whole genome shotgun (WGS) entry which is preliminary data.</text>
</comment>
<dbReference type="InterPro" id="IPR018687">
    <property type="entry name" value="DUF2177_membr"/>
</dbReference>
<dbReference type="EMBL" id="LPWF01000018">
    <property type="protein sequence ID" value="ODR99138.1"/>
    <property type="molecule type" value="Genomic_DNA"/>
</dbReference>
<feature type="transmembrane region" description="Helical" evidence="1">
    <location>
        <begin position="70"/>
        <end position="90"/>
    </location>
</feature>
<feature type="transmembrane region" description="Helical" evidence="1">
    <location>
        <begin position="6"/>
        <end position="30"/>
    </location>
</feature>
<dbReference type="OrthoDB" id="166547at2"/>
<keyword evidence="1" id="KW-1133">Transmembrane helix</keyword>
<keyword evidence="1" id="KW-0472">Membrane</keyword>
<name>A0A1E3W011_9HYPH</name>
<keyword evidence="1" id="KW-0812">Transmembrane</keyword>
<evidence type="ECO:0000313" key="2">
    <source>
        <dbReference type="EMBL" id="ODR99138.1"/>
    </source>
</evidence>
<feature type="transmembrane region" description="Helical" evidence="1">
    <location>
        <begin position="42"/>
        <end position="64"/>
    </location>
</feature>
<reference evidence="2 3" key="1">
    <citation type="journal article" date="2016" name="Environ. Microbiol.">
        <title>New Methyloceanibacter diversity from North Sea sediments includes methanotroph containing solely the soluble methane monooxygenase.</title>
        <authorList>
            <person name="Vekeman B."/>
            <person name="Kerckhof F.M."/>
            <person name="Cremers G."/>
            <person name="de Vos P."/>
            <person name="Vandamme P."/>
            <person name="Boon N."/>
            <person name="Op den Camp H.J."/>
            <person name="Heylen K."/>
        </authorList>
    </citation>
    <scope>NUCLEOTIDE SEQUENCE [LARGE SCALE GENOMIC DNA]</scope>
    <source>
        <strain evidence="2 3">R-67175</strain>
    </source>
</reference>
<organism evidence="2 3">
    <name type="scientific">Methyloceanibacter superfactus</name>
    <dbReference type="NCBI Taxonomy" id="1774969"/>
    <lineage>
        <taxon>Bacteria</taxon>
        <taxon>Pseudomonadati</taxon>
        <taxon>Pseudomonadota</taxon>
        <taxon>Alphaproteobacteria</taxon>
        <taxon>Hyphomicrobiales</taxon>
        <taxon>Hyphomicrobiaceae</taxon>
        <taxon>Methyloceanibacter</taxon>
    </lineage>
</organism>